<keyword evidence="2" id="KW-0547">Nucleotide-binding</keyword>
<dbReference type="Proteomes" id="UP000034883">
    <property type="component" value="Chromosome"/>
</dbReference>
<evidence type="ECO:0000256" key="2">
    <source>
        <dbReference type="ARBA" id="ARBA00022741"/>
    </source>
</evidence>
<dbReference type="CDD" id="cd03214">
    <property type="entry name" value="ABC_Iron-Siderophores_B12_Hemin"/>
    <property type="match status" value="1"/>
</dbReference>
<evidence type="ECO:0000256" key="5">
    <source>
        <dbReference type="ARBA" id="ARBA00037066"/>
    </source>
</evidence>
<dbReference type="AlphaFoldDB" id="A0A0F6YID9"/>
<dbReference type="GO" id="GO:0016887">
    <property type="term" value="F:ATP hydrolysis activity"/>
    <property type="evidence" value="ECO:0007669"/>
    <property type="project" value="InterPro"/>
</dbReference>
<keyword evidence="3" id="KW-0067">ATP-binding</keyword>
<keyword evidence="8" id="KW-1185">Reference proteome</keyword>
<sequence length="259" mass="27128">MSARLELDHVEAGYRGRAVLREVSLALSPGEVVGLVGPNGAGKSTLLRVASGALAPRAGAVRLEGASMAAMSRRDVARRLAWLPQAQSTDLAFRAREVVAMGRLPHLGPYAPAGAHDRAAVDAAIAATGIEPLAERSFPTLSEGEKQRVLLARCLAQEPGVLLLDEPTAALDVRHAWSLMRVVRERASAGIAVLAAIHDLALAARTCDRVIVIAAGRVARDGRPEDALDAAVIAETFGMRARVQREEAGIAITILGPSG</sequence>
<dbReference type="SUPFAM" id="SSF52540">
    <property type="entry name" value="P-loop containing nucleoside triphosphate hydrolases"/>
    <property type="match status" value="1"/>
</dbReference>
<dbReference type="Pfam" id="PF00005">
    <property type="entry name" value="ABC_tran"/>
    <property type="match status" value="1"/>
</dbReference>
<feature type="domain" description="ABC transporter" evidence="6">
    <location>
        <begin position="5"/>
        <end position="240"/>
    </location>
</feature>
<protein>
    <submittedName>
        <fullName evidence="7">Heme ABC transporter, ATPase component HmuV</fullName>
    </submittedName>
</protein>
<comment type="function">
    <text evidence="5">Part of the ABC transporter complex HmuTUV involved in hemin import. Responsible for energy coupling to the transport system.</text>
</comment>
<name>A0A0F6YID9_9BACT</name>
<organism evidence="7 8">
    <name type="scientific">Sandaracinus amylolyticus</name>
    <dbReference type="NCBI Taxonomy" id="927083"/>
    <lineage>
        <taxon>Bacteria</taxon>
        <taxon>Pseudomonadati</taxon>
        <taxon>Myxococcota</taxon>
        <taxon>Polyangia</taxon>
        <taxon>Polyangiales</taxon>
        <taxon>Sandaracinaceae</taxon>
        <taxon>Sandaracinus</taxon>
    </lineage>
</organism>
<dbReference type="Gene3D" id="3.40.50.300">
    <property type="entry name" value="P-loop containing nucleotide triphosphate hydrolases"/>
    <property type="match status" value="1"/>
</dbReference>
<keyword evidence="4" id="KW-1278">Translocase</keyword>
<dbReference type="PANTHER" id="PTHR42794">
    <property type="entry name" value="HEMIN IMPORT ATP-BINDING PROTEIN HMUV"/>
    <property type="match status" value="1"/>
</dbReference>
<evidence type="ECO:0000313" key="8">
    <source>
        <dbReference type="Proteomes" id="UP000034883"/>
    </source>
</evidence>
<evidence type="ECO:0000259" key="6">
    <source>
        <dbReference type="PROSITE" id="PS50893"/>
    </source>
</evidence>
<dbReference type="InterPro" id="IPR027417">
    <property type="entry name" value="P-loop_NTPase"/>
</dbReference>
<dbReference type="PROSITE" id="PS50893">
    <property type="entry name" value="ABC_TRANSPORTER_2"/>
    <property type="match status" value="1"/>
</dbReference>
<dbReference type="InterPro" id="IPR003593">
    <property type="entry name" value="AAA+_ATPase"/>
</dbReference>
<keyword evidence="1" id="KW-0813">Transport</keyword>
<dbReference type="PANTHER" id="PTHR42794:SF1">
    <property type="entry name" value="HEMIN IMPORT ATP-BINDING PROTEIN HMUV"/>
    <property type="match status" value="1"/>
</dbReference>
<proteinExistence type="predicted"/>
<accession>A0A0F6YID9</accession>
<gene>
    <name evidence="7" type="ORF">DB32_002971</name>
</gene>
<dbReference type="EMBL" id="CP011125">
    <property type="protein sequence ID" value="AKF05822.1"/>
    <property type="molecule type" value="Genomic_DNA"/>
</dbReference>
<reference evidence="7 8" key="1">
    <citation type="submission" date="2015-03" db="EMBL/GenBank/DDBJ databases">
        <title>Genome assembly of Sandaracinus amylolyticus DSM 53668.</title>
        <authorList>
            <person name="Sharma G."/>
            <person name="Subramanian S."/>
        </authorList>
    </citation>
    <scope>NUCLEOTIDE SEQUENCE [LARGE SCALE GENOMIC DNA]</scope>
    <source>
        <strain evidence="7 8">DSM 53668</strain>
    </source>
</reference>
<evidence type="ECO:0000256" key="4">
    <source>
        <dbReference type="ARBA" id="ARBA00022967"/>
    </source>
</evidence>
<evidence type="ECO:0000256" key="3">
    <source>
        <dbReference type="ARBA" id="ARBA00022840"/>
    </source>
</evidence>
<dbReference type="OrthoDB" id="9809450at2"/>
<dbReference type="SMART" id="SM00382">
    <property type="entry name" value="AAA"/>
    <property type="match status" value="1"/>
</dbReference>
<dbReference type="InterPro" id="IPR003439">
    <property type="entry name" value="ABC_transporter-like_ATP-bd"/>
</dbReference>
<evidence type="ECO:0000256" key="1">
    <source>
        <dbReference type="ARBA" id="ARBA00022448"/>
    </source>
</evidence>
<dbReference type="STRING" id="927083.DB32_002971"/>
<dbReference type="KEGG" id="samy:DB32_002971"/>
<dbReference type="GO" id="GO:0005524">
    <property type="term" value="F:ATP binding"/>
    <property type="evidence" value="ECO:0007669"/>
    <property type="project" value="UniProtKB-KW"/>
</dbReference>
<dbReference type="FunFam" id="3.40.50.300:FF:000134">
    <property type="entry name" value="Iron-enterobactin ABC transporter ATP-binding protein"/>
    <property type="match status" value="1"/>
</dbReference>
<evidence type="ECO:0000313" key="7">
    <source>
        <dbReference type="EMBL" id="AKF05822.1"/>
    </source>
</evidence>